<dbReference type="AlphaFoldDB" id="C8VYP4"/>
<dbReference type="HOGENOM" id="CLU_3250427_0_0_9"/>
<gene>
    <name evidence="1" type="ordered locus">Dtox_4092</name>
</gene>
<evidence type="ECO:0000313" key="1">
    <source>
        <dbReference type="EMBL" id="ACV64765.1"/>
    </source>
</evidence>
<dbReference type="KEGG" id="dae:Dtox_4092"/>
<dbReference type="Proteomes" id="UP000002217">
    <property type="component" value="Chromosome"/>
</dbReference>
<protein>
    <submittedName>
        <fullName evidence="1">Uncharacterized protein</fullName>
    </submittedName>
</protein>
<organism evidence="1 2">
    <name type="scientific">Desulfofarcimen acetoxidans (strain ATCC 49208 / DSM 771 / KCTC 5769 / VKM B-1644 / 5575)</name>
    <name type="common">Desulfotomaculum acetoxidans</name>
    <dbReference type="NCBI Taxonomy" id="485916"/>
    <lineage>
        <taxon>Bacteria</taxon>
        <taxon>Bacillati</taxon>
        <taxon>Bacillota</taxon>
        <taxon>Clostridia</taxon>
        <taxon>Eubacteriales</taxon>
        <taxon>Peptococcaceae</taxon>
        <taxon>Desulfofarcimen</taxon>
    </lineage>
</organism>
<accession>C8VYP4</accession>
<name>C8VYP4_DESAS</name>
<keyword evidence="2" id="KW-1185">Reference proteome</keyword>
<reference evidence="1 2" key="1">
    <citation type="journal article" date="2009" name="Stand. Genomic Sci.">
        <title>Complete genome sequence of Desulfotomaculum acetoxidans type strain (5575).</title>
        <authorList>
            <person name="Spring S."/>
            <person name="Lapidus A."/>
            <person name="Schroder M."/>
            <person name="Gleim D."/>
            <person name="Sims D."/>
            <person name="Meincke L."/>
            <person name="Glavina Del Rio T."/>
            <person name="Tice H."/>
            <person name="Copeland A."/>
            <person name="Cheng J.F."/>
            <person name="Lucas S."/>
            <person name="Chen F."/>
            <person name="Nolan M."/>
            <person name="Bruce D."/>
            <person name="Goodwin L."/>
            <person name="Pitluck S."/>
            <person name="Ivanova N."/>
            <person name="Mavromatis K."/>
            <person name="Mikhailova N."/>
            <person name="Pati A."/>
            <person name="Chen A."/>
            <person name="Palaniappan K."/>
            <person name="Land M."/>
            <person name="Hauser L."/>
            <person name="Chang Y.J."/>
            <person name="Jeffries C.D."/>
            <person name="Chain P."/>
            <person name="Saunders E."/>
            <person name="Brettin T."/>
            <person name="Detter J.C."/>
            <person name="Goker M."/>
            <person name="Bristow J."/>
            <person name="Eisen J.A."/>
            <person name="Markowitz V."/>
            <person name="Hugenholtz P."/>
            <person name="Kyrpides N.C."/>
            <person name="Klenk H.P."/>
            <person name="Han C."/>
        </authorList>
    </citation>
    <scope>NUCLEOTIDE SEQUENCE [LARGE SCALE GENOMIC DNA]</scope>
    <source>
        <strain evidence="2">ATCC 49208 / DSM 771 / VKM B-1644</strain>
    </source>
</reference>
<dbReference type="EMBL" id="CP001720">
    <property type="protein sequence ID" value="ACV64765.1"/>
    <property type="molecule type" value="Genomic_DNA"/>
</dbReference>
<evidence type="ECO:0000313" key="2">
    <source>
        <dbReference type="Proteomes" id="UP000002217"/>
    </source>
</evidence>
<proteinExistence type="predicted"/>
<sequence>MLLCFLANIKKFVGVLDKAISYQKSVSKVVLYIELGKQEIYF</sequence>